<sequence>MMEGIVETSYAPRDKFYIDRAKLLPFSRFLTQPKYVRHGGVAIANDGGWSGGRSGLVRLQGEVTRIEAQSEKCDMFMQLDVNTEIYPINKEERFLVALTTSLGLEGGQKSLADKFEYVMHGRLYKISDEPQAKTSDGSSGPAVKVEIYVSFGGLQLILKGDPSHCAGFELDQREDESLPSDQAANNFLTIAAPEEEPTGPKINLAMWELRVSNGFGGIVLSPVGTQCVSREDYSLMKRKGLAVVDCSWARLGDVPFTKLRCTAPRLLPWLLAANPVKYGKPCELSCVEALSAALLICGEEETANLLLGKFKWGHAFLSLNRELLKAYSECENSAAIITVQNAWLSQPRQVPKVPPEVEDTASHSEDENSCDSEDGLPPLERNMNHLNMEESDEESE</sequence>
<evidence type="ECO:0000256" key="1">
    <source>
        <dbReference type="ARBA" id="ARBA00022490"/>
    </source>
</evidence>
<evidence type="ECO:0000256" key="4">
    <source>
        <dbReference type="ARBA" id="ARBA00022679"/>
    </source>
</evidence>
<dbReference type="InterPro" id="IPR022968">
    <property type="entry name" value="Tsr3-like"/>
</dbReference>
<dbReference type="GO" id="GO:0003899">
    <property type="term" value="F:DNA-directed RNA polymerase activity"/>
    <property type="evidence" value="ECO:0007669"/>
    <property type="project" value="InterPro"/>
</dbReference>
<organism evidence="9">
    <name type="scientific">Fagus sylvatica</name>
    <name type="common">Beechnut</name>
    <dbReference type="NCBI Taxonomy" id="28930"/>
    <lineage>
        <taxon>Eukaryota</taxon>
        <taxon>Viridiplantae</taxon>
        <taxon>Streptophyta</taxon>
        <taxon>Embryophyta</taxon>
        <taxon>Tracheophyta</taxon>
        <taxon>Spermatophyta</taxon>
        <taxon>Magnoliopsida</taxon>
        <taxon>eudicotyledons</taxon>
        <taxon>Gunneridae</taxon>
        <taxon>Pentapetalae</taxon>
        <taxon>rosids</taxon>
        <taxon>fabids</taxon>
        <taxon>Fagales</taxon>
        <taxon>Fagaceae</taxon>
        <taxon>Fagus</taxon>
    </lineage>
</organism>
<evidence type="ECO:0000256" key="6">
    <source>
        <dbReference type="HAMAP-Rule" id="MF_03146"/>
    </source>
</evidence>
<evidence type="ECO:0000256" key="3">
    <source>
        <dbReference type="ARBA" id="ARBA00022552"/>
    </source>
</evidence>
<comment type="similarity">
    <text evidence="6">Belongs to the TDD superfamily. TSR3 family.</text>
</comment>
<dbReference type="SUPFAM" id="SSF50249">
    <property type="entry name" value="Nucleic acid-binding proteins"/>
    <property type="match status" value="1"/>
</dbReference>
<evidence type="ECO:0000259" key="8">
    <source>
        <dbReference type="Pfam" id="PF04034"/>
    </source>
</evidence>
<dbReference type="Gene3D" id="2.40.50.140">
    <property type="entry name" value="Nucleic acid-binding proteins"/>
    <property type="match status" value="1"/>
</dbReference>
<proteinExistence type="inferred from homology"/>
<dbReference type="EMBL" id="OIVN01000324">
    <property type="protein sequence ID" value="SPC78324.1"/>
    <property type="molecule type" value="Genomic_DNA"/>
</dbReference>
<comment type="catalytic activity">
    <reaction evidence="6">
        <text>an N(1)-methylpseudouridine in rRNA + S-adenosyl-L-methionine = N(1)-methyl-N(3)-[(3S)-3-amino-3-carboxypropyl]pseudouridine in rRNA + S-methyl-5'-thioadenosine + H(+)</text>
        <dbReference type="Rhea" id="RHEA:63296"/>
        <dbReference type="Rhea" id="RHEA-COMP:11634"/>
        <dbReference type="Rhea" id="RHEA-COMP:16310"/>
        <dbReference type="ChEBI" id="CHEBI:15378"/>
        <dbReference type="ChEBI" id="CHEBI:17509"/>
        <dbReference type="ChEBI" id="CHEBI:59789"/>
        <dbReference type="ChEBI" id="CHEBI:74890"/>
        <dbReference type="ChEBI" id="CHEBI:146234"/>
        <dbReference type="EC" id="2.5.1.157"/>
    </reaction>
</comment>
<dbReference type="EC" id="2.5.1.157" evidence="6"/>
<feature type="region of interest" description="Disordered" evidence="7">
    <location>
        <begin position="348"/>
        <end position="396"/>
    </location>
</feature>
<evidence type="ECO:0000256" key="7">
    <source>
        <dbReference type="SAM" id="MobiDB-lite"/>
    </source>
</evidence>
<evidence type="ECO:0000256" key="5">
    <source>
        <dbReference type="ARBA" id="ARBA00022691"/>
    </source>
</evidence>
<dbReference type="AlphaFoldDB" id="A0A2N9EUR2"/>
<comment type="caution">
    <text evidence="6">Lacks conserved residue(s) required for the propagation of feature annotation.</text>
</comment>
<keyword evidence="1" id="KW-0963">Cytoplasm</keyword>
<dbReference type="PANTHER" id="PTHR20426">
    <property type="entry name" value="RIBOSOME BIOGENESIS PROTEIN TSR3 HOMOLOG"/>
    <property type="match status" value="1"/>
</dbReference>
<dbReference type="Pfam" id="PF04034">
    <property type="entry name" value="Ribo_biogen_C"/>
    <property type="match status" value="1"/>
</dbReference>
<dbReference type="GO" id="GO:0006351">
    <property type="term" value="P:DNA-templated transcription"/>
    <property type="evidence" value="ECO:0007669"/>
    <property type="project" value="InterPro"/>
</dbReference>
<evidence type="ECO:0000313" key="9">
    <source>
        <dbReference type="EMBL" id="SPC78324.1"/>
    </source>
</evidence>
<feature type="binding site" evidence="6">
    <location>
        <position position="244"/>
    </location>
    <ligand>
        <name>S-adenosyl-L-methionine</name>
        <dbReference type="ChEBI" id="CHEBI:59789"/>
    </ligand>
</feature>
<keyword evidence="2 6" id="KW-0690">Ribosome biogenesis</keyword>
<evidence type="ECO:0000256" key="2">
    <source>
        <dbReference type="ARBA" id="ARBA00022517"/>
    </source>
</evidence>
<dbReference type="InterPro" id="IPR005570">
    <property type="entry name" value="RPABC3"/>
</dbReference>
<reference evidence="9" key="1">
    <citation type="submission" date="2018-02" db="EMBL/GenBank/DDBJ databases">
        <authorList>
            <person name="Cohen D.B."/>
            <person name="Kent A.D."/>
        </authorList>
    </citation>
    <scope>NUCLEOTIDE SEQUENCE</scope>
</reference>
<dbReference type="GO" id="GO:0000455">
    <property type="term" value="P:enzyme-directed rRNA pseudouridine synthesis"/>
    <property type="evidence" value="ECO:0007669"/>
    <property type="project" value="UniProtKB-UniRule"/>
</dbReference>
<keyword evidence="5 6" id="KW-0949">S-adenosyl-L-methionine</keyword>
<dbReference type="InterPro" id="IPR012340">
    <property type="entry name" value="NA-bd_OB-fold"/>
</dbReference>
<accession>A0A2N9EUR2</accession>
<dbReference type="GO" id="GO:0030490">
    <property type="term" value="P:maturation of SSU-rRNA"/>
    <property type="evidence" value="ECO:0007669"/>
    <property type="project" value="TreeGrafter"/>
</dbReference>
<dbReference type="HAMAP" id="MF_01116">
    <property type="entry name" value="TSR3"/>
    <property type="match status" value="1"/>
</dbReference>
<dbReference type="GO" id="GO:1904047">
    <property type="term" value="F:S-adenosyl-L-methionine binding"/>
    <property type="evidence" value="ECO:0007669"/>
    <property type="project" value="UniProtKB-UniRule"/>
</dbReference>
<dbReference type="InterPro" id="IPR007177">
    <property type="entry name" value="Tsr3_C"/>
</dbReference>
<protein>
    <recommendedName>
        <fullName evidence="6">18S rRNA aminocarboxypropyltransferase</fullName>
        <ecNumber evidence="6">2.5.1.157</ecNumber>
    </recommendedName>
</protein>
<comment type="function">
    <text evidence="6">Aminocarboxypropyltransferase that catalyzes the aminocarboxypropyl transfer on pseudouridine in 18S rRNA. It constitutes the last step in biosynthesis of the hypermodified N1-methyl-N3-(3-amino-3-carboxypropyl) pseudouridine (m1acp3-Psi).</text>
</comment>
<dbReference type="GO" id="GO:0106388">
    <property type="term" value="F:rRNA small subunit aminocarboxypropyltransferase activity"/>
    <property type="evidence" value="ECO:0007669"/>
    <property type="project" value="UniProtKB-EC"/>
</dbReference>
<dbReference type="PANTHER" id="PTHR20426:SF0">
    <property type="entry name" value="18S RRNA AMINOCARBOXYPROPYLTRANSFERASE"/>
    <property type="match status" value="1"/>
</dbReference>
<dbReference type="Pfam" id="PF03870">
    <property type="entry name" value="RNA_pol_Rpb8"/>
    <property type="match status" value="1"/>
</dbReference>
<name>A0A2N9EUR2_FAGSY</name>
<keyword evidence="3 6" id="KW-0698">rRNA processing</keyword>
<dbReference type="SMART" id="SM00658">
    <property type="entry name" value="RPOL8c"/>
    <property type="match status" value="1"/>
</dbReference>
<keyword evidence="4 6" id="KW-0808">Transferase</keyword>
<feature type="binding site" evidence="6">
    <location>
        <position position="267"/>
    </location>
    <ligand>
        <name>S-adenosyl-L-methionine</name>
        <dbReference type="ChEBI" id="CHEBI:59789"/>
    </ligand>
</feature>
<gene>
    <name evidence="9" type="ORF">FSB_LOCUS6206</name>
</gene>
<feature type="domain" description="16S/18S rRNA aminocarboxypropyltransferase Tsr3 C-terminal" evidence="8">
    <location>
        <begin position="218"/>
        <end position="344"/>
    </location>
</feature>